<evidence type="ECO:0000256" key="9">
    <source>
        <dbReference type="SAM" id="Phobius"/>
    </source>
</evidence>
<dbReference type="PANTHER" id="PTHR24221:SF654">
    <property type="entry name" value="ATP-BINDING CASSETTE SUB-FAMILY B MEMBER 6"/>
    <property type="match status" value="1"/>
</dbReference>
<evidence type="ECO:0000313" key="13">
    <source>
        <dbReference type="EMBL" id="SMF73491.1"/>
    </source>
</evidence>
<evidence type="ECO:0000256" key="5">
    <source>
        <dbReference type="ARBA" id="ARBA00022741"/>
    </source>
</evidence>
<dbReference type="InterPro" id="IPR014710">
    <property type="entry name" value="RmlC-like_jellyroll"/>
</dbReference>
<dbReference type="PROSITE" id="PS50893">
    <property type="entry name" value="ABC_TRANSPORTER_2"/>
    <property type="match status" value="1"/>
</dbReference>
<dbReference type="GO" id="GO:0005524">
    <property type="term" value="F:ATP binding"/>
    <property type="evidence" value="ECO:0007669"/>
    <property type="project" value="UniProtKB-KW"/>
</dbReference>
<reference evidence="13 14" key="1">
    <citation type="submission" date="2017-04" db="EMBL/GenBank/DDBJ databases">
        <authorList>
            <person name="Afonso C.L."/>
            <person name="Miller P.J."/>
            <person name="Scott M.A."/>
            <person name="Spackman E."/>
            <person name="Goraichik I."/>
            <person name="Dimitrov K.M."/>
            <person name="Suarez D.L."/>
            <person name="Swayne D.E."/>
        </authorList>
    </citation>
    <scope>NUCLEOTIDE SEQUENCE [LARGE SCALE GENOMIC DNA]</scope>
    <source>
        <strain evidence="13 14">USBA 355</strain>
    </source>
</reference>
<dbReference type="SUPFAM" id="SSF52540">
    <property type="entry name" value="P-loop containing nucleoside triphosphate hydrolases"/>
    <property type="match status" value="1"/>
</dbReference>
<dbReference type="InterPro" id="IPR036640">
    <property type="entry name" value="ABC1_TM_sf"/>
</dbReference>
<keyword evidence="5" id="KW-0547">Nucleotide-binding</keyword>
<dbReference type="GO" id="GO:0140359">
    <property type="term" value="F:ABC-type transporter activity"/>
    <property type="evidence" value="ECO:0007669"/>
    <property type="project" value="InterPro"/>
</dbReference>
<comment type="subcellular location">
    <subcellularLocation>
        <location evidence="1">Cell membrane</location>
        <topology evidence="1">Multi-pass membrane protein</topology>
    </subcellularLocation>
</comment>
<accession>A0A1Y6CKQ3</accession>
<dbReference type="Pfam" id="PF00664">
    <property type="entry name" value="ABC_membrane"/>
    <property type="match status" value="1"/>
</dbReference>
<evidence type="ECO:0000259" key="12">
    <source>
        <dbReference type="PROSITE" id="PS50929"/>
    </source>
</evidence>
<dbReference type="AlphaFoldDB" id="A0A1Y6CKQ3"/>
<dbReference type="InterPro" id="IPR000595">
    <property type="entry name" value="cNMP-bd_dom"/>
</dbReference>
<feature type="transmembrane region" description="Helical" evidence="9">
    <location>
        <begin position="17"/>
        <end position="37"/>
    </location>
</feature>
<feature type="transmembrane region" description="Helical" evidence="9">
    <location>
        <begin position="144"/>
        <end position="169"/>
    </location>
</feature>
<dbReference type="Pfam" id="PF00027">
    <property type="entry name" value="cNMP_binding"/>
    <property type="match status" value="1"/>
</dbReference>
<evidence type="ECO:0000256" key="3">
    <source>
        <dbReference type="ARBA" id="ARBA00022475"/>
    </source>
</evidence>
<evidence type="ECO:0000256" key="8">
    <source>
        <dbReference type="ARBA" id="ARBA00023136"/>
    </source>
</evidence>
<dbReference type="GO" id="GO:0005886">
    <property type="term" value="C:plasma membrane"/>
    <property type="evidence" value="ECO:0007669"/>
    <property type="project" value="UniProtKB-SubCell"/>
</dbReference>
<dbReference type="GO" id="GO:0034040">
    <property type="term" value="F:ATPase-coupled lipid transmembrane transporter activity"/>
    <property type="evidence" value="ECO:0007669"/>
    <property type="project" value="TreeGrafter"/>
</dbReference>
<dbReference type="STRING" id="560819.SAMN05428998_13223"/>
<dbReference type="SUPFAM" id="SSF90123">
    <property type="entry name" value="ABC transporter transmembrane region"/>
    <property type="match status" value="1"/>
</dbReference>
<dbReference type="CDD" id="cd07346">
    <property type="entry name" value="ABC_6TM_exporters"/>
    <property type="match status" value="1"/>
</dbReference>
<dbReference type="RefSeq" id="WP_085125744.1">
    <property type="nucleotide sequence ID" value="NZ_FWZX01000032.1"/>
</dbReference>
<feature type="domain" description="ABC transmembrane type-1" evidence="12">
    <location>
        <begin position="22"/>
        <end position="304"/>
    </location>
</feature>
<keyword evidence="8 9" id="KW-0472">Membrane</keyword>
<gene>
    <name evidence="13" type="ORF">SAMN05428998_13223</name>
</gene>
<dbReference type="InterPro" id="IPR039421">
    <property type="entry name" value="Type_1_exporter"/>
</dbReference>
<dbReference type="Proteomes" id="UP000192917">
    <property type="component" value="Unassembled WGS sequence"/>
</dbReference>
<dbReference type="InterPro" id="IPR018490">
    <property type="entry name" value="cNMP-bd_dom_sf"/>
</dbReference>
<dbReference type="SMART" id="SM00100">
    <property type="entry name" value="cNMP"/>
    <property type="match status" value="1"/>
</dbReference>
<evidence type="ECO:0000256" key="1">
    <source>
        <dbReference type="ARBA" id="ARBA00004651"/>
    </source>
</evidence>
<dbReference type="PANTHER" id="PTHR24221">
    <property type="entry name" value="ATP-BINDING CASSETTE SUB-FAMILY B"/>
    <property type="match status" value="1"/>
</dbReference>
<feature type="domain" description="ABC transporter" evidence="11">
    <location>
        <begin position="339"/>
        <end position="573"/>
    </location>
</feature>
<dbReference type="InterPro" id="IPR003439">
    <property type="entry name" value="ABC_transporter-like_ATP-bd"/>
</dbReference>
<name>A0A1Y6CKQ3_9PROT</name>
<evidence type="ECO:0000313" key="14">
    <source>
        <dbReference type="Proteomes" id="UP000192917"/>
    </source>
</evidence>
<evidence type="ECO:0000259" key="11">
    <source>
        <dbReference type="PROSITE" id="PS50893"/>
    </source>
</evidence>
<dbReference type="InterPro" id="IPR003593">
    <property type="entry name" value="AAA+_ATPase"/>
</dbReference>
<dbReference type="SUPFAM" id="SSF51206">
    <property type="entry name" value="cAMP-binding domain-like"/>
    <property type="match status" value="1"/>
</dbReference>
<evidence type="ECO:0000259" key="10">
    <source>
        <dbReference type="PROSITE" id="PS50042"/>
    </source>
</evidence>
<dbReference type="Gene3D" id="2.60.120.10">
    <property type="entry name" value="Jelly Rolls"/>
    <property type="match status" value="1"/>
</dbReference>
<evidence type="ECO:0000256" key="7">
    <source>
        <dbReference type="ARBA" id="ARBA00022989"/>
    </source>
</evidence>
<keyword evidence="14" id="KW-1185">Reference proteome</keyword>
<evidence type="ECO:0000256" key="2">
    <source>
        <dbReference type="ARBA" id="ARBA00022448"/>
    </source>
</evidence>
<sequence>MSAATFVKRVFLLVRPFPWLLALLGLTLLLQIWYLLLIPLGMMEIFDRGLRSGDVHTVALMLFVLAIGFVSQTVGGFAQERVAARLAGRSLRRLRDAMFAQVQLLSDGFLRKTPSNEIVASFAGDLASIETALVRGMPNLVQRLTLMVGSLVTALLLEWRLALAACVILPAAAMAPRLVSGQALAATVERRDIEARIGDFVRETLALGRVIRVFRLQDNRRAAFARVSDDFDRATIRAGALSGMVGRLSTIGVSFLLLVVIGLGSALSVYGLILPGVVVAFILILLNMGAGAMGLAEAVPLLLQGAGGMARIDKLMAERSAVAPPPPAEAEEIAGVASIAFDAVSFSYTGEADNLTDVSFSIEGARSVAFVGTSGSGKSTILNLLLRHYDATEGRVLVNGIDIRRISDGSLRRVLAVVAQETGLFSLSIAENIRMGREDASEAQVVEAAKAANIHDEIARMPDGYATEVGDLGARLSGGQRQRIAIARALIRKPQLLVLDEATASLDPASEDEVHRTIMKLHHRCMIVAVTHRLHQAAEMDRIYVLDRGRLVEQGTHGELVARGGPYAGLWAKQSGLFLSDDGRSASISVERLRHVPFLEGLDDALLEELAQTLQTEAARPGDVLFAENDISGRFYIVVRGEVELTVAGPQGRPITLEVAEIGDFFGEFSLLDENLPQFATARANGHCVFLAMSRDDLAGLLDRKPELHERVVETIDRRLDAKLEELVYRRQDAAAVS</sequence>
<dbReference type="GO" id="GO:0016887">
    <property type="term" value="F:ATP hydrolysis activity"/>
    <property type="evidence" value="ECO:0007669"/>
    <property type="project" value="InterPro"/>
</dbReference>
<evidence type="ECO:0000256" key="4">
    <source>
        <dbReference type="ARBA" id="ARBA00022692"/>
    </source>
</evidence>
<dbReference type="PROSITE" id="PS00211">
    <property type="entry name" value="ABC_TRANSPORTER_1"/>
    <property type="match status" value="1"/>
</dbReference>
<keyword evidence="2" id="KW-0813">Transport</keyword>
<dbReference type="CDD" id="cd00038">
    <property type="entry name" value="CAP_ED"/>
    <property type="match status" value="1"/>
</dbReference>
<feature type="transmembrane region" description="Helical" evidence="9">
    <location>
        <begin position="58"/>
        <end position="78"/>
    </location>
</feature>
<keyword evidence="7 9" id="KW-1133">Transmembrane helix</keyword>
<dbReference type="InterPro" id="IPR027417">
    <property type="entry name" value="P-loop_NTPase"/>
</dbReference>
<dbReference type="Gene3D" id="3.40.50.300">
    <property type="entry name" value="P-loop containing nucleotide triphosphate hydrolases"/>
    <property type="match status" value="1"/>
</dbReference>
<dbReference type="SMART" id="SM00382">
    <property type="entry name" value="AAA"/>
    <property type="match status" value="1"/>
</dbReference>
<feature type="transmembrane region" description="Helical" evidence="9">
    <location>
        <begin position="251"/>
        <end position="273"/>
    </location>
</feature>
<evidence type="ECO:0000256" key="6">
    <source>
        <dbReference type="ARBA" id="ARBA00022840"/>
    </source>
</evidence>
<dbReference type="InterPro" id="IPR011527">
    <property type="entry name" value="ABC1_TM_dom"/>
</dbReference>
<feature type="transmembrane region" description="Helical" evidence="9">
    <location>
        <begin position="279"/>
        <end position="303"/>
    </location>
</feature>
<dbReference type="PROSITE" id="PS50929">
    <property type="entry name" value="ABC_TM1F"/>
    <property type="match status" value="1"/>
</dbReference>
<dbReference type="Gene3D" id="1.20.1560.10">
    <property type="entry name" value="ABC transporter type 1, transmembrane domain"/>
    <property type="match status" value="1"/>
</dbReference>
<dbReference type="PROSITE" id="PS50042">
    <property type="entry name" value="CNMP_BINDING_3"/>
    <property type="match status" value="1"/>
</dbReference>
<dbReference type="InterPro" id="IPR017871">
    <property type="entry name" value="ABC_transporter-like_CS"/>
</dbReference>
<keyword evidence="3" id="KW-1003">Cell membrane</keyword>
<dbReference type="EMBL" id="FWZX01000032">
    <property type="protein sequence ID" value="SMF73491.1"/>
    <property type="molecule type" value="Genomic_DNA"/>
</dbReference>
<keyword evidence="4 9" id="KW-0812">Transmembrane</keyword>
<organism evidence="13 14">
    <name type="scientific">Tistlia consotensis USBA 355</name>
    <dbReference type="NCBI Taxonomy" id="560819"/>
    <lineage>
        <taxon>Bacteria</taxon>
        <taxon>Pseudomonadati</taxon>
        <taxon>Pseudomonadota</taxon>
        <taxon>Alphaproteobacteria</taxon>
        <taxon>Rhodospirillales</taxon>
        <taxon>Rhodovibrionaceae</taxon>
        <taxon>Tistlia</taxon>
    </lineage>
</organism>
<dbReference type="Pfam" id="PF00005">
    <property type="entry name" value="ABC_tran"/>
    <property type="match status" value="1"/>
</dbReference>
<keyword evidence="6 13" id="KW-0067">ATP-binding</keyword>
<proteinExistence type="predicted"/>
<feature type="domain" description="Cyclic nucleotide-binding" evidence="10">
    <location>
        <begin position="598"/>
        <end position="719"/>
    </location>
</feature>
<dbReference type="FunFam" id="3.40.50.300:FF:000221">
    <property type="entry name" value="Multidrug ABC transporter ATP-binding protein"/>
    <property type="match status" value="1"/>
</dbReference>
<protein>
    <submittedName>
        <fullName evidence="13">ATP-binding cassette, subfamily B</fullName>
    </submittedName>
</protein>